<accession>A0A6J5NMG7</accession>
<dbReference type="EMBL" id="LR796670">
    <property type="protein sequence ID" value="CAB4158591.1"/>
    <property type="molecule type" value="Genomic_DNA"/>
</dbReference>
<gene>
    <name evidence="1" type="ORF">UFOVP699_19</name>
</gene>
<dbReference type="GO" id="GO:0003700">
    <property type="term" value="F:DNA-binding transcription factor activity"/>
    <property type="evidence" value="ECO:0007669"/>
    <property type="project" value="InterPro"/>
</dbReference>
<protein>
    <submittedName>
        <fullName evidence="1">RNA polymerase sigma factor</fullName>
    </submittedName>
</protein>
<sequence>MARKRKGDTHYINNKEFTADIIKCKANDKLSEYSVNCFVSLANRAADRLYFKDYRDREDCVQSAILDCLKYWKSFDESKMMIPNAFAYFTQICKNGYAKQWKSIHKKTGLDANDTLEFISLNTTGESSVYSI</sequence>
<proteinExistence type="predicted"/>
<dbReference type="InterPro" id="IPR013325">
    <property type="entry name" value="RNA_pol_sigma_r2"/>
</dbReference>
<name>A0A6J5NMG7_9CAUD</name>
<evidence type="ECO:0000313" key="1">
    <source>
        <dbReference type="EMBL" id="CAB4158591.1"/>
    </source>
</evidence>
<dbReference type="SUPFAM" id="SSF88946">
    <property type="entry name" value="Sigma2 domain of RNA polymerase sigma factors"/>
    <property type="match status" value="1"/>
</dbReference>
<reference evidence="1" key="1">
    <citation type="submission" date="2020-04" db="EMBL/GenBank/DDBJ databases">
        <authorList>
            <person name="Chiriac C."/>
            <person name="Salcher M."/>
            <person name="Ghai R."/>
            <person name="Kavagutti S V."/>
        </authorList>
    </citation>
    <scope>NUCLEOTIDE SEQUENCE</scope>
</reference>
<organism evidence="1">
    <name type="scientific">uncultured Caudovirales phage</name>
    <dbReference type="NCBI Taxonomy" id="2100421"/>
    <lineage>
        <taxon>Viruses</taxon>
        <taxon>Duplodnaviria</taxon>
        <taxon>Heunggongvirae</taxon>
        <taxon>Uroviricota</taxon>
        <taxon>Caudoviricetes</taxon>
        <taxon>Peduoviridae</taxon>
        <taxon>Maltschvirus</taxon>
        <taxon>Maltschvirus maltsch</taxon>
    </lineage>
</organism>
<dbReference type="GO" id="GO:0006352">
    <property type="term" value="P:DNA-templated transcription initiation"/>
    <property type="evidence" value="ECO:0007669"/>
    <property type="project" value="InterPro"/>
</dbReference>